<dbReference type="AlphaFoldDB" id="A0A0B6AHQ3"/>
<reference evidence="2 3" key="1">
    <citation type="journal article" date="2015" name="Genome Announc.">
        <title>Complete genome sequences for 35 biothreat assay-relevant bacillus species.</title>
        <authorList>
            <person name="Johnson S.L."/>
            <person name="Daligault H.E."/>
            <person name="Davenport K.W."/>
            <person name="Jaissle J."/>
            <person name="Frey K.G."/>
            <person name="Ladner J.T."/>
            <person name="Broomall S.M."/>
            <person name="Bishop-Lilly K.A."/>
            <person name="Bruce D.C."/>
            <person name="Gibbons H.S."/>
            <person name="Coyne S.R."/>
            <person name="Lo C.C."/>
            <person name="Meincke L."/>
            <person name="Munk A.C."/>
            <person name="Koroleva G.I."/>
            <person name="Rosenzweig C.N."/>
            <person name="Palacios G.F."/>
            <person name="Redden C.L."/>
            <person name="Minogue T.D."/>
            <person name="Chain P.S."/>
        </authorList>
    </citation>
    <scope>NUCLEOTIDE SEQUENCE [LARGE SCALE GENOMIC DNA]</scope>
    <source>
        <strain evidence="3">ATCC 14581 / DSM 32 / JCM 2506 / NBRC 15308 / NCIMB 9376 / NCTC 10342 / NRRL B-14308 / VKM B-512</strain>
        <plasmid evidence="2 3">pBMV_1</plasmid>
    </source>
</reference>
<dbReference type="RefSeq" id="WP_050690766.1">
    <property type="nucleotide sequence ID" value="NZ_BCVB01000033.1"/>
</dbReference>
<keyword evidence="2" id="KW-0614">Plasmid</keyword>
<proteinExistence type="predicted"/>
<evidence type="ECO:0008006" key="4">
    <source>
        <dbReference type="Google" id="ProtNLM"/>
    </source>
</evidence>
<protein>
    <recommendedName>
        <fullName evidence="4">MafB-related protein</fullName>
    </recommendedName>
</protein>
<name>A0A0B6AHQ3_PRIM2</name>
<evidence type="ECO:0000313" key="3">
    <source>
        <dbReference type="Proteomes" id="UP000031829"/>
    </source>
</evidence>
<dbReference type="GeneID" id="93646266"/>
<feature type="chain" id="PRO_5038529247" description="MafB-related protein" evidence="1">
    <location>
        <begin position="23"/>
        <end position="292"/>
    </location>
</feature>
<evidence type="ECO:0000313" key="2">
    <source>
        <dbReference type="EMBL" id="AJI20138.1"/>
    </source>
</evidence>
<accession>A0A0B6AHQ3</accession>
<evidence type="ECO:0000256" key="1">
    <source>
        <dbReference type="SAM" id="SignalP"/>
    </source>
</evidence>
<sequence>MKYVLSLLAAVFIFSNAGPYYASAISEVNKSEEKNEELTPIDNEELQTETEDMFGETLEDSNVEIESTVVDETEIIETTIETDDLSAQGELELDLESNEMMVSAELENESGELVQQNFEVFLSEVNGEDFVATLRDIETGEEYKVDTTEVQASWYPLILIAIQVARFGINYAIKKHGKSIVSKAVSKYGKKATTKDLKKLKFSNSSLLDSHYKDHKAEFGNISKSQYLTRAQSLAGVDAKHVLTKKRSNGDILKYNTNTNELLVLTKNDVIKTFFKPKHPNKAKGREYFNRQ</sequence>
<dbReference type="NCBIfam" id="NF038340">
    <property type="entry name" value="SAR2788_fam"/>
    <property type="match status" value="1"/>
</dbReference>
<organism evidence="2 3">
    <name type="scientific">Priestia megaterium (strain ATCC 14581 / DSM 32 / CCUG 1817 / JCM 2506 / NBRC 15308 / NCIMB 9376 / NCTC 10342 / NRRL B-14308 / VKM B-512 / Ford 19)</name>
    <name type="common">Bacillus megaterium</name>
    <dbReference type="NCBI Taxonomy" id="1348623"/>
    <lineage>
        <taxon>Bacteria</taxon>
        <taxon>Bacillati</taxon>
        <taxon>Bacillota</taxon>
        <taxon>Bacilli</taxon>
        <taxon>Bacillales</taxon>
        <taxon>Bacillaceae</taxon>
        <taxon>Priestia</taxon>
    </lineage>
</organism>
<gene>
    <name evidence="2" type="ORF">BG04_5990</name>
</gene>
<keyword evidence="1" id="KW-0732">Signal</keyword>
<dbReference type="Proteomes" id="UP000031829">
    <property type="component" value="Plasmid pBMV_1"/>
</dbReference>
<dbReference type="EMBL" id="CP009919">
    <property type="protein sequence ID" value="AJI20138.1"/>
    <property type="molecule type" value="Genomic_DNA"/>
</dbReference>
<dbReference type="HOGENOM" id="CLU_952049_0_0_9"/>
<dbReference type="KEGG" id="bmeg:BG04_5990"/>
<geneLocation type="plasmid" evidence="2 3">
    <name>pBMV_1</name>
</geneLocation>
<feature type="signal peptide" evidence="1">
    <location>
        <begin position="1"/>
        <end position="22"/>
    </location>
</feature>